<dbReference type="Gene3D" id="3.40.50.10320">
    <property type="entry name" value="LmbE-like"/>
    <property type="match status" value="1"/>
</dbReference>
<dbReference type="Pfam" id="PF02585">
    <property type="entry name" value="PIG-L"/>
    <property type="match status" value="1"/>
</dbReference>
<evidence type="ECO:0000313" key="2">
    <source>
        <dbReference type="Proteomes" id="UP000094172"/>
    </source>
</evidence>
<keyword evidence="2" id="KW-1185">Reference proteome</keyword>
<organism evidence="1 2">
    <name type="scientific">Methyloceanibacter stevinii</name>
    <dbReference type="NCBI Taxonomy" id="1774970"/>
    <lineage>
        <taxon>Bacteria</taxon>
        <taxon>Pseudomonadati</taxon>
        <taxon>Pseudomonadota</taxon>
        <taxon>Alphaproteobacteria</taxon>
        <taxon>Hyphomicrobiales</taxon>
        <taxon>Hyphomicrobiaceae</taxon>
        <taxon>Methyloceanibacter</taxon>
    </lineage>
</organism>
<dbReference type="AlphaFoldDB" id="A0A1E3VJH8"/>
<name>A0A1E3VJH8_9HYPH</name>
<evidence type="ECO:0008006" key="3">
    <source>
        <dbReference type="Google" id="ProtNLM"/>
    </source>
</evidence>
<accession>A0A1E3VJH8</accession>
<dbReference type="EMBL" id="LPWE01000014">
    <property type="protein sequence ID" value="ODR93668.1"/>
    <property type="molecule type" value="Genomic_DNA"/>
</dbReference>
<dbReference type="RefSeq" id="WP_069445734.1">
    <property type="nucleotide sequence ID" value="NZ_LPWE01000014.1"/>
</dbReference>
<dbReference type="SUPFAM" id="SSF102588">
    <property type="entry name" value="LmbE-like"/>
    <property type="match status" value="1"/>
</dbReference>
<proteinExistence type="predicted"/>
<dbReference type="InterPro" id="IPR003737">
    <property type="entry name" value="GlcNAc_PI_deacetylase-related"/>
</dbReference>
<dbReference type="Proteomes" id="UP000094172">
    <property type="component" value="Unassembled WGS sequence"/>
</dbReference>
<reference evidence="1 2" key="1">
    <citation type="journal article" date="2016" name="Environ. Microbiol.">
        <title>New Methyloceanibacter diversity from North Sea sediments includes methanotroph containing solely the soluble methane monooxygenase.</title>
        <authorList>
            <person name="Vekeman B."/>
            <person name="Kerckhof F.M."/>
            <person name="Cremers G."/>
            <person name="de Vos P."/>
            <person name="Vandamme P."/>
            <person name="Boon N."/>
            <person name="Op den Camp H.J."/>
            <person name="Heylen K."/>
        </authorList>
    </citation>
    <scope>NUCLEOTIDE SEQUENCE [LARGE SCALE GENOMIC DNA]</scope>
    <source>
        <strain evidence="1 2">R-67176</strain>
    </source>
</reference>
<dbReference type="STRING" id="1774970.AUC70_12600"/>
<comment type="caution">
    <text evidence="1">The sequence shown here is derived from an EMBL/GenBank/DDBJ whole genome shotgun (WGS) entry which is preliminary data.</text>
</comment>
<gene>
    <name evidence="1" type="ORF">AUC70_12600</name>
</gene>
<sequence length="275" mass="30795">MTTVFIFAHQDDDFGVFHEIADAVARKERVVCIYLTNGAWAGVTPQQRNAESLAVLTRLGVNTDDIKFLGTDLDIPDGALVENLDRCWDKLLSEIAALDGVTRIIVPAWEGGHHDHDAAHLVGLALARYLDVLEQSRQYPFYRAPALRFWLSFAAPLEANGKVISRPIGWRERLDYLLLLRHYRSQGPVILKLAPQLAWSYLTKGAQMLQRLNPQRALEAPMERPLLYETWGLCAYEHFRACADPFIARHIVGSPGLEAGAQAQRPSIAEASKTD</sequence>
<dbReference type="InterPro" id="IPR024078">
    <property type="entry name" value="LmbE-like_dom_sf"/>
</dbReference>
<protein>
    <recommendedName>
        <fullName evidence="3">GlcNAc-PI de-N-acetylase</fullName>
    </recommendedName>
</protein>
<evidence type="ECO:0000313" key="1">
    <source>
        <dbReference type="EMBL" id="ODR93668.1"/>
    </source>
</evidence>